<dbReference type="EMBL" id="JAHLQK010000001">
    <property type="protein sequence ID" value="MBU5675249.1"/>
    <property type="molecule type" value="Genomic_DNA"/>
</dbReference>
<name>A0ABS6FYE8_9FIRM</name>
<gene>
    <name evidence="1" type="ORF">KQI88_02305</name>
</gene>
<evidence type="ECO:0008006" key="3">
    <source>
        <dbReference type="Google" id="ProtNLM"/>
    </source>
</evidence>
<evidence type="ECO:0000313" key="1">
    <source>
        <dbReference type="EMBL" id="MBU5675249.1"/>
    </source>
</evidence>
<sequence length="138" mass="16040">MIKLIVGPAGGGKTRILSQIANEDVKKARGHLIYIDHRNTRMLQVDYKIRFINIGEYEVKDEESFYGFICGIIASNYDIETIYIDGLYNITNRELDKMKEFFCKLDNIELKYNINFVITISSEKESLPQFLNKYLIIG</sequence>
<protein>
    <recommendedName>
        <fullName evidence="3">ATP-binding protein</fullName>
    </recommendedName>
</protein>
<evidence type="ECO:0000313" key="2">
    <source>
        <dbReference type="Proteomes" id="UP000779508"/>
    </source>
</evidence>
<comment type="caution">
    <text evidence="1">The sequence shown here is derived from an EMBL/GenBank/DDBJ whole genome shotgun (WGS) entry which is preliminary data.</text>
</comment>
<keyword evidence="2" id="KW-1185">Reference proteome</keyword>
<dbReference type="Proteomes" id="UP000779508">
    <property type="component" value="Unassembled WGS sequence"/>
</dbReference>
<accession>A0ABS6FYE8</accession>
<reference evidence="1 2" key="1">
    <citation type="submission" date="2021-06" db="EMBL/GenBank/DDBJ databases">
        <authorList>
            <person name="Sun Q."/>
            <person name="Li D."/>
        </authorList>
    </citation>
    <scope>NUCLEOTIDE SEQUENCE [LARGE SCALE GENOMIC DNA]</scope>
    <source>
        <strain evidence="1 2">MSJ-5</strain>
    </source>
</reference>
<organism evidence="1 2">
    <name type="scientific">Alkaliphilus flagellatus</name>
    <dbReference type="NCBI Taxonomy" id="2841507"/>
    <lineage>
        <taxon>Bacteria</taxon>
        <taxon>Bacillati</taxon>
        <taxon>Bacillota</taxon>
        <taxon>Clostridia</taxon>
        <taxon>Peptostreptococcales</taxon>
        <taxon>Natronincolaceae</taxon>
        <taxon>Alkaliphilus</taxon>
    </lineage>
</organism>
<proteinExistence type="predicted"/>
<dbReference type="RefSeq" id="WP_216414744.1">
    <property type="nucleotide sequence ID" value="NZ_JAHLQK010000001.1"/>
</dbReference>